<evidence type="ECO:0000313" key="1">
    <source>
        <dbReference type="Proteomes" id="UP000887581"/>
    </source>
</evidence>
<dbReference type="AlphaFoldDB" id="A0A915PTU2"/>
<organism evidence="1 2">
    <name type="scientific">Setaria digitata</name>
    <dbReference type="NCBI Taxonomy" id="48799"/>
    <lineage>
        <taxon>Eukaryota</taxon>
        <taxon>Metazoa</taxon>
        <taxon>Ecdysozoa</taxon>
        <taxon>Nematoda</taxon>
        <taxon>Chromadorea</taxon>
        <taxon>Rhabditida</taxon>
        <taxon>Spirurina</taxon>
        <taxon>Spiruromorpha</taxon>
        <taxon>Filarioidea</taxon>
        <taxon>Setariidae</taxon>
        <taxon>Setaria</taxon>
    </lineage>
</organism>
<reference evidence="2" key="1">
    <citation type="submission" date="2022-11" db="UniProtKB">
        <authorList>
            <consortium name="WormBaseParasite"/>
        </authorList>
    </citation>
    <scope>IDENTIFICATION</scope>
</reference>
<dbReference type="Proteomes" id="UP000887581">
    <property type="component" value="Unplaced"/>
</dbReference>
<proteinExistence type="predicted"/>
<accession>A0A915PTU2</accession>
<evidence type="ECO:0000313" key="2">
    <source>
        <dbReference type="WBParaSite" id="sdigi.contig43.g2741.t1"/>
    </source>
</evidence>
<protein>
    <submittedName>
        <fullName evidence="2">Uncharacterized protein</fullName>
    </submittedName>
</protein>
<name>A0A915PTU2_9BILA</name>
<dbReference type="WBParaSite" id="sdigi.contig43.g2741.t1">
    <property type="protein sequence ID" value="sdigi.contig43.g2741.t1"/>
    <property type="gene ID" value="sdigi.contig43.g2741"/>
</dbReference>
<keyword evidence="1" id="KW-1185">Reference proteome</keyword>
<sequence length="290" mass="32169">MRSLALRRDFDITSSCRRVWRCSFRGYKEGVQKVAAHFPQSLGMGNGLTGNERSPIDGRMLPLLVGWLMTNAAEQYNHVLASPRLGLGEQRTCTGVPAENIIRPPHLGWIPEELLLTSLELNGAGGEVTGIHASRKMTERTGPRWLASILIERFERGELPAGILCYFSTDWLVVTCHPPQYNHQEDRPAPDRFFLPLTCHQQKHAPAAHIMCVAYLSVPTARCQVCKAVINVSILCCPELSSNVSIILLAKGYKSIPLCNSFATTHWMQQAVIKLPSYDFAQLVTSTAAC</sequence>